<evidence type="ECO:0000259" key="1">
    <source>
        <dbReference type="PROSITE" id="PS51186"/>
    </source>
</evidence>
<dbReference type="PATRIC" id="fig|1348663.4.peg.6632"/>
<sequence>MPDDPTVPALVRAWISGWTVSRGAADPRPEPWGWTIDVGRYRHPWRHVLPAPTEAEVRKLTEGTTVPWTWLKLFGVDERALPWIGPGWHLDVPGHLMTRQLRPEAPTVPAGYRITTWSRGGVIHALVRTADGAYAARGQIGLGPADALGTGPLGGDALGGAAPLLAVVDQVETEPEHRRRGLGSLLMRTLQSEAHAAGARTGLLVGTTEGRALYAALGWQWHAPMLSLWYDPATPGEFPLGGS</sequence>
<dbReference type="InterPro" id="IPR000182">
    <property type="entry name" value="GNAT_dom"/>
</dbReference>
<feature type="domain" description="N-acetyltransferase" evidence="1">
    <location>
        <begin position="55"/>
        <end position="241"/>
    </location>
</feature>
<dbReference type="AlphaFoldDB" id="A0A066YNA6"/>
<evidence type="ECO:0000313" key="3">
    <source>
        <dbReference type="Proteomes" id="UP000027178"/>
    </source>
</evidence>
<dbReference type="HOGENOM" id="CLU_083895_1_0_11"/>
<keyword evidence="2" id="KW-0808">Transferase</keyword>
<name>A0A066YNA6_9ACTN</name>
<proteinExistence type="predicted"/>
<dbReference type="Pfam" id="PF08445">
    <property type="entry name" value="FR47"/>
    <property type="match status" value="1"/>
</dbReference>
<dbReference type="InterPro" id="IPR016181">
    <property type="entry name" value="Acyl_CoA_acyltransferase"/>
</dbReference>
<dbReference type="RefSeq" id="WP_035868959.1">
    <property type="nucleotide sequence ID" value="NZ_KK853997.1"/>
</dbReference>
<dbReference type="GO" id="GO:0016747">
    <property type="term" value="F:acyltransferase activity, transferring groups other than amino-acyl groups"/>
    <property type="evidence" value="ECO:0007669"/>
    <property type="project" value="InterPro"/>
</dbReference>
<dbReference type="eggNOG" id="COG0456">
    <property type="taxonomic scope" value="Bacteria"/>
</dbReference>
<dbReference type="Gene3D" id="3.40.630.30">
    <property type="match status" value="1"/>
</dbReference>
<keyword evidence="3" id="KW-1185">Reference proteome</keyword>
<gene>
    <name evidence="2" type="ORF">KCH_68510</name>
</gene>
<dbReference type="PROSITE" id="PS51186">
    <property type="entry name" value="GNAT"/>
    <property type="match status" value="1"/>
</dbReference>
<dbReference type="InterPro" id="IPR013653">
    <property type="entry name" value="GCN5-like_dom"/>
</dbReference>
<dbReference type="EMBL" id="JNBY01000145">
    <property type="protein sequence ID" value="KDN81404.1"/>
    <property type="molecule type" value="Genomic_DNA"/>
</dbReference>
<dbReference type="CDD" id="cd04301">
    <property type="entry name" value="NAT_SF"/>
    <property type="match status" value="1"/>
</dbReference>
<organism evidence="2 3">
    <name type="scientific">Kitasatospora cheerisanensis KCTC 2395</name>
    <dbReference type="NCBI Taxonomy" id="1348663"/>
    <lineage>
        <taxon>Bacteria</taxon>
        <taxon>Bacillati</taxon>
        <taxon>Actinomycetota</taxon>
        <taxon>Actinomycetes</taxon>
        <taxon>Kitasatosporales</taxon>
        <taxon>Streptomycetaceae</taxon>
        <taxon>Kitasatospora</taxon>
    </lineage>
</organism>
<dbReference type="Proteomes" id="UP000027178">
    <property type="component" value="Unassembled WGS sequence"/>
</dbReference>
<dbReference type="OrthoDB" id="4966223at2"/>
<protein>
    <submittedName>
        <fullName evidence="2">Putative acetyltransferase</fullName>
    </submittedName>
</protein>
<evidence type="ECO:0000313" key="2">
    <source>
        <dbReference type="EMBL" id="KDN81404.1"/>
    </source>
</evidence>
<dbReference type="SUPFAM" id="SSF55729">
    <property type="entry name" value="Acyl-CoA N-acyltransferases (Nat)"/>
    <property type="match status" value="1"/>
</dbReference>
<comment type="caution">
    <text evidence="2">The sequence shown here is derived from an EMBL/GenBank/DDBJ whole genome shotgun (WGS) entry which is preliminary data.</text>
</comment>
<reference evidence="2 3" key="1">
    <citation type="submission" date="2014-05" db="EMBL/GenBank/DDBJ databases">
        <title>Draft Genome Sequence of Kitasatospora cheerisanensis KCTC 2395.</title>
        <authorList>
            <person name="Nam D.H."/>
        </authorList>
    </citation>
    <scope>NUCLEOTIDE SEQUENCE [LARGE SCALE GENOMIC DNA]</scope>
    <source>
        <strain evidence="2 3">KCTC 2395</strain>
    </source>
</reference>
<accession>A0A066YNA6</accession>